<sequence>MTTQSLLWAYTPPLERGQLIRRYKRFLADIETENGETLTIHCPNTGSMRGLAEPGTGVWYSVSENAKRKYPNTWELAEPRPGVLACVHTGRPNQVLCEALRLGLIPPLRHYTQVRPEVTYAPGCRADAMLSAEGQPDAVVEIKNVTLLEKGQGYFPDAVSVRAHKHLAALADVARSGRRAVLLYAVSHSAIHSVAPAVHIDPEYGRALQSARAAGVEVMAWRLALSVAGIGLGDQVPVVGS</sequence>
<dbReference type="Pfam" id="PF03749">
    <property type="entry name" value="SfsA"/>
    <property type="match status" value="1"/>
</dbReference>
<protein>
    <recommendedName>
        <fullName evidence="1">Sugar fermentation stimulation protein homolog</fullName>
    </recommendedName>
</protein>
<dbReference type="FunFam" id="2.40.50.580:FF:000001">
    <property type="entry name" value="Sugar fermentation stimulation protein A"/>
    <property type="match status" value="1"/>
</dbReference>
<dbReference type="PANTHER" id="PTHR30545">
    <property type="entry name" value="SUGAR FERMENTATION STIMULATION PROTEIN A"/>
    <property type="match status" value="1"/>
</dbReference>
<dbReference type="GO" id="GO:0003677">
    <property type="term" value="F:DNA binding"/>
    <property type="evidence" value="ECO:0007669"/>
    <property type="project" value="InterPro"/>
</dbReference>
<feature type="domain" description="Sugar fermentation stimulation protein C-terminal" evidence="2">
    <location>
        <begin position="91"/>
        <end position="226"/>
    </location>
</feature>
<gene>
    <name evidence="1 4" type="primary">sfsA</name>
    <name evidence="4" type="ORF">AAIA72_13885</name>
</gene>
<evidence type="ECO:0000313" key="4">
    <source>
        <dbReference type="EMBL" id="XDT71882.1"/>
    </source>
</evidence>
<organism evidence="4">
    <name type="scientific">Thermohahella caldifontis</name>
    <dbReference type="NCBI Taxonomy" id="3142973"/>
    <lineage>
        <taxon>Bacteria</taxon>
        <taxon>Pseudomonadati</taxon>
        <taxon>Pseudomonadota</taxon>
        <taxon>Gammaproteobacteria</taxon>
        <taxon>Oceanospirillales</taxon>
        <taxon>Hahellaceae</taxon>
        <taxon>Thermohahella</taxon>
    </lineage>
</organism>
<dbReference type="CDD" id="cd22359">
    <property type="entry name" value="SfsA-like_bacterial"/>
    <property type="match status" value="1"/>
</dbReference>
<proteinExistence type="inferred from homology"/>
<dbReference type="KEGG" id="tcd:AAIA72_13885"/>
<dbReference type="InterPro" id="IPR005224">
    <property type="entry name" value="SfsA"/>
</dbReference>
<evidence type="ECO:0000256" key="1">
    <source>
        <dbReference type="HAMAP-Rule" id="MF_00095"/>
    </source>
</evidence>
<accession>A0AB39UVC6</accession>
<dbReference type="RefSeq" id="WP_369600906.1">
    <property type="nucleotide sequence ID" value="NZ_CP154858.1"/>
</dbReference>
<evidence type="ECO:0000259" key="2">
    <source>
        <dbReference type="Pfam" id="PF03749"/>
    </source>
</evidence>
<feature type="domain" description="SfsA N-terminal OB" evidence="3">
    <location>
        <begin position="20"/>
        <end position="87"/>
    </location>
</feature>
<name>A0AB39UVC6_9GAMM</name>
<dbReference type="Gene3D" id="3.40.1350.60">
    <property type="match status" value="1"/>
</dbReference>
<dbReference type="PANTHER" id="PTHR30545:SF2">
    <property type="entry name" value="SUGAR FERMENTATION STIMULATION PROTEIN A"/>
    <property type="match status" value="1"/>
</dbReference>
<reference evidence="4" key="1">
    <citation type="submission" date="2024-05" db="EMBL/GenBank/DDBJ databases">
        <title>Genome sequencing of novel strain.</title>
        <authorList>
            <person name="Ganbat D."/>
            <person name="Ganbat S."/>
            <person name="Lee S.-J."/>
        </authorList>
    </citation>
    <scope>NUCLEOTIDE SEQUENCE</scope>
    <source>
        <strain evidence="4">SMD15-11</strain>
    </source>
</reference>
<evidence type="ECO:0000259" key="3">
    <source>
        <dbReference type="Pfam" id="PF17746"/>
    </source>
</evidence>
<dbReference type="Pfam" id="PF17746">
    <property type="entry name" value="SfsA_N"/>
    <property type="match status" value="1"/>
</dbReference>
<dbReference type="InterPro" id="IPR041465">
    <property type="entry name" value="SfsA_N"/>
</dbReference>
<dbReference type="Gene3D" id="2.40.50.580">
    <property type="match status" value="1"/>
</dbReference>
<dbReference type="NCBIfam" id="TIGR00230">
    <property type="entry name" value="sfsA"/>
    <property type="match status" value="1"/>
</dbReference>
<comment type="similarity">
    <text evidence="1">Belongs to the SfsA family.</text>
</comment>
<dbReference type="InterPro" id="IPR040452">
    <property type="entry name" value="SfsA_C"/>
</dbReference>
<dbReference type="EMBL" id="CP154858">
    <property type="protein sequence ID" value="XDT71882.1"/>
    <property type="molecule type" value="Genomic_DNA"/>
</dbReference>
<dbReference type="HAMAP" id="MF_00095">
    <property type="entry name" value="SfsA"/>
    <property type="match status" value="1"/>
</dbReference>
<dbReference type="AlphaFoldDB" id="A0AB39UVC6"/>